<dbReference type="InterPro" id="IPR000873">
    <property type="entry name" value="AMP-dep_synth/lig_dom"/>
</dbReference>
<dbReference type="Gene3D" id="3.40.50.12780">
    <property type="entry name" value="N-terminal domain of ligase-like"/>
    <property type="match status" value="1"/>
</dbReference>
<dbReference type="AlphaFoldDB" id="A0A2T2N0R2"/>
<dbReference type="STRING" id="1448308.A0A2T2N0R2"/>
<dbReference type="EMBL" id="KZ678171">
    <property type="protein sequence ID" value="PSN59017.1"/>
    <property type="molecule type" value="Genomic_DNA"/>
</dbReference>
<dbReference type="SUPFAM" id="SSF56801">
    <property type="entry name" value="Acetyl-CoA synthetase-like"/>
    <property type="match status" value="1"/>
</dbReference>
<protein>
    <recommendedName>
        <fullName evidence="1">AMP-dependent synthetase/ligase domain-containing protein</fullName>
    </recommendedName>
</protein>
<dbReference type="Pfam" id="PF00501">
    <property type="entry name" value="AMP-binding"/>
    <property type="match status" value="1"/>
</dbReference>
<dbReference type="OrthoDB" id="429813at2759"/>
<evidence type="ECO:0000313" key="2">
    <source>
        <dbReference type="EMBL" id="PSN59017.1"/>
    </source>
</evidence>
<evidence type="ECO:0000313" key="3">
    <source>
        <dbReference type="Proteomes" id="UP000240883"/>
    </source>
</evidence>
<name>A0A2T2N0R2_CORCC</name>
<proteinExistence type="predicted"/>
<feature type="domain" description="AMP-dependent synthetase/ligase" evidence="1">
    <location>
        <begin position="21"/>
        <end position="142"/>
    </location>
</feature>
<organism evidence="2 3">
    <name type="scientific">Corynespora cassiicola Philippines</name>
    <dbReference type="NCBI Taxonomy" id="1448308"/>
    <lineage>
        <taxon>Eukaryota</taxon>
        <taxon>Fungi</taxon>
        <taxon>Dikarya</taxon>
        <taxon>Ascomycota</taxon>
        <taxon>Pezizomycotina</taxon>
        <taxon>Dothideomycetes</taxon>
        <taxon>Pleosporomycetidae</taxon>
        <taxon>Pleosporales</taxon>
        <taxon>Corynesporascaceae</taxon>
        <taxon>Corynespora</taxon>
    </lineage>
</organism>
<gene>
    <name evidence="2" type="ORF">BS50DRAFT_594990</name>
</gene>
<accession>A0A2T2N0R2</accession>
<dbReference type="InterPro" id="IPR042099">
    <property type="entry name" value="ANL_N_sf"/>
</dbReference>
<reference evidence="2 3" key="1">
    <citation type="journal article" date="2018" name="Front. Microbiol.">
        <title>Genome-Wide Analysis of Corynespora cassiicola Leaf Fall Disease Putative Effectors.</title>
        <authorList>
            <person name="Lopez D."/>
            <person name="Ribeiro S."/>
            <person name="Label P."/>
            <person name="Fumanal B."/>
            <person name="Venisse J.S."/>
            <person name="Kohler A."/>
            <person name="de Oliveira R.R."/>
            <person name="Labutti K."/>
            <person name="Lipzen A."/>
            <person name="Lail K."/>
            <person name="Bauer D."/>
            <person name="Ohm R.A."/>
            <person name="Barry K.W."/>
            <person name="Spatafora J."/>
            <person name="Grigoriev I.V."/>
            <person name="Martin F.M."/>
            <person name="Pujade-Renaud V."/>
        </authorList>
    </citation>
    <scope>NUCLEOTIDE SEQUENCE [LARGE SCALE GENOMIC DNA]</scope>
    <source>
        <strain evidence="2 3">Philippines</strain>
    </source>
</reference>
<sequence>MDTVRMLPPVDGLVLWASDWKGGDVIYSSFPMCHGAGIIMDILMPVHYDLTCVLGPPEIIANILSIEKLVQSARINIWSMVPLLVDKLGETPDVLDKLRSPPSRFICVSGGLVPVTSASKVNGVLRVLNLTGTTEGLFIGNLVVDRDDWS</sequence>
<dbReference type="Proteomes" id="UP000240883">
    <property type="component" value="Unassembled WGS sequence"/>
</dbReference>
<evidence type="ECO:0000259" key="1">
    <source>
        <dbReference type="Pfam" id="PF00501"/>
    </source>
</evidence>
<keyword evidence="3" id="KW-1185">Reference proteome</keyword>